<protein>
    <submittedName>
        <fullName evidence="2">Sulfatase</fullName>
    </submittedName>
</protein>
<dbReference type="Gene3D" id="3.40.720.10">
    <property type="entry name" value="Alkaline Phosphatase, subunit A"/>
    <property type="match status" value="1"/>
</dbReference>
<dbReference type="InterPro" id="IPR017850">
    <property type="entry name" value="Alkaline_phosphatase_core_sf"/>
</dbReference>
<feature type="domain" description="Sulfatase N-terminal" evidence="1">
    <location>
        <begin position="319"/>
        <end position="448"/>
    </location>
</feature>
<dbReference type="SUPFAM" id="SSF53649">
    <property type="entry name" value="Alkaline phosphatase-like"/>
    <property type="match status" value="1"/>
</dbReference>
<gene>
    <name evidence="2" type="ORF">CPAV1605_1348</name>
</gene>
<dbReference type="Pfam" id="PF00884">
    <property type="entry name" value="Sulfatase"/>
    <property type="match status" value="1"/>
</dbReference>
<name>A0A5E8CK78_9ZZZZ</name>
<dbReference type="PANTHER" id="PTHR43108">
    <property type="entry name" value="N-ACETYLGLUCOSAMINE-6-SULFATASE FAMILY MEMBER"/>
    <property type="match status" value="1"/>
</dbReference>
<accession>A0A5E8CK78</accession>
<proteinExistence type="predicted"/>
<dbReference type="InterPro" id="IPR000917">
    <property type="entry name" value="Sulfatase_N"/>
</dbReference>
<reference evidence="2" key="1">
    <citation type="submission" date="2019-09" db="EMBL/GenBank/DDBJ databases">
        <authorList>
            <person name="Needham M D."/>
        </authorList>
    </citation>
    <scope>NUCLEOTIDE SEQUENCE</scope>
</reference>
<sequence>MSKNDKLRLLSNKNFCAKDPTQNNVLMIMLDELVLLELLPKEFTSTLRGINAFKKIGINFTNYHTNRQMCSPSRATYLTGKIDTGILDNVEQQWQYEAKGDVYDSNTIGHIIENEEECTYTCFYGKSHLDTRLIPNVQILPKFASNTADSMKIYGFKKFNTYGDNLHQGHGLFSDILTYSMNHPFDSVSYDIIDTDGIPKEGIIPFLKARTKDCKPFFLEGNFHNPHDIKHYWSIQNQTPLPIGDMMQYGFPYFDEQIKDWGINTYEFNKDFKDAYVKNKKLVKNWFEEFGDTCYDDYKNNPDTLLFSKTRDHYWNDPTNQSVNPFYFGAISLCKYNFTMPLKDDIRAWKNYQNAYLNLISHVDEYIYKIYEYLTSSGLIKTTNVVFCSDHGEAAGAFGLIEKGFPIRASENIPLVIYSPYLNKKLRGTSTDMLCSTIDMNPTIMKLMFPFSTKTEYDDMYGKSLLTYNKGKYSLNKNNSNYSLCIINNWMLWTSYFYLQNDDLGLSQISANNPNDVMYDLQHPMQFANQQIILNTNLNGKKYKYVIWFDFTSYLMFNKNLLKSKVDIDYIKEIRENMFNQSNRLIKQNKIEYGDGSILSKIFQKLESAQDLKLSDLLNNVLNLDGSVLQLIGTSIILRYLNKIYNRRELVSTHIDSIKAIVLAIKGKMITKETLMKKLKENICNDSEKIIDFVDTRTVDRGYSKDEIIEILDRSADYLIRLKLPFFDMDYDTFNSYVNQKKHFYEQLYDITNDPLELTNLVDLKRSQEDRQEYKDLIKNNIWNTLQNSIVEQKCQNPLITIWVLEQYILKLLGMAKDNIKNLKGLSIEQIISFASDDGRIQYDGLF</sequence>
<dbReference type="AlphaFoldDB" id="A0A5E8CK78"/>
<evidence type="ECO:0000259" key="1">
    <source>
        <dbReference type="Pfam" id="PF00884"/>
    </source>
</evidence>
<dbReference type="EMBL" id="CABVLZ010000007">
    <property type="protein sequence ID" value="VVU95596.1"/>
    <property type="molecule type" value="Genomic_DNA"/>
</dbReference>
<organism evidence="2">
    <name type="scientific">seawater metagenome</name>
    <dbReference type="NCBI Taxonomy" id="1561972"/>
    <lineage>
        <taxon>unclassified sequences</taxon>
        <taxon>metagenomes</taxon>
        <taxon>ecological metagenomes</taxon>
    </lineage>
</organism>
<evidence type="ECO:0000313" key="2">
    <source>
        <dbReference type="EMBL" id="VVU95596.1"/>
    </source>
</evidence>
<dbReference type="PANTHER" id="PTHR43108:SF6">
    <property type="entry name" value="N-SULPHOGLUCOSAMINE SULPHOHYDROLASE"/>
    <property type="match status" value="1"/>
</dbReference>